<sequence length="307" mass="35193">MASINEAYCEQDKRVLSIEEISNSINFEEIKHLLSCSTIGCSARLDFVNGQNENFLRTHRNENHLEECPHYFERNPTKLKSKKIGEVSVSIGEDESDTRLDYLYNSIYKKKTSGRTTPRTTPNRTTSNSGNEEDEHIDAVLTRGTGTEELSDLKEKSDVVVRGPKTFNRALNQVTDKDIFVKSYAYADSAEIKKELCEIKVHFGKKEGVFIFPDTFFSEYVQAQEFMTALVNYINLSENERYPVMLLVLAEVKEVSEQEGKQNLFVNKYPWLKIVIENSAELPPKLKLANFINMLNTGVFNKEIDEE</sequence>
<comment type="caution">
    <text evidence="2">The sequence shown here is derived from an EMBL/GenBank/DDBJ whole genome shotgun (WGS) entry which is preliminary data.</text>
</comment>
<reference evidence="2 3" key="1">
    <citation type="submission" date="2010-07" db="EMBL/GenBank/DDBJ databases">
        <authorList>
            <person name="Sid Ahmed O."/>
        </authorList>
    </citation>
    <scope>NUCLEOTIDE SEQUENCE [LARGE SCALE GENOMIC DNA]</scope>
    <source>
        <strain evidence="2 3">TX4248</strain>
    </source>
</reference>
<gene>
    <name evidence="2" type="ORF">HMPREF9498_00923</name>
</gene>
<name>A0A125W801_ENTFL</name>
<dbReference type="RefSeq" id="WP_002365487.1">
    <property type="nucleotide sequence ID" value="NZ_GL454430.1"/>
</dbReference>
<accession>A0A125W801</accession>
<evidence type="ECO:0000313" key="2">
    <source>
        <dbReference type="EMBL" id="EFM83465.1"/>
    </source>
</evidence>
<protein>
    <submittedName>
        <fullName evidence="2">Uncharacterized protein</fullName>
    </submittedName>
</protein>
<evidence type="ECO:0000313" key="3">
    <source>
        <dbReference type="Proteomes" id="UP000004846"/>
    </source>
</evidence>
<feature type="compositionally biased region" description="Low complexity" evidence="1">
    <location>
        <begin position="114"/>
        <end position="130"/>
    </location>
</feature>
<proteinExistence type="predicted"/>
<organism evidence="2 3">
    <name type="scientific">Enterococcus faecalis TX4248</name>
    <dbReference type="NCBI Taxonomy" id="749495"/>
    <lineage>
        <taxon>Bacteria</taxon>
        <taxon>Bacillati</taxon>
        <taxon>Bacillota</taxon>
        <taxon>Bacilli</taxon>
        <taxon>Lactobacillales</taxon>
        <taxon>Enterococcaceae</taxon>
        <taxon>Enterococcus</taxon>
    </lineage>
</organism>
<dbReference type="AlphaFoldDB" id="A0A125W801"/>
<feature type="region of interest" description="Disordered" evidence="1">
    <location>
        <begin position="112"/>
        <end position="135"/>
    </location>
</feature>
<dbReference type="Proteomes" id="UP000004846">
    <property type="component" value="Unassembled WGS sequence"/>
</dbReference>
<dbReference type="HOGENOM" id="CLU_1014663_0_0_9"/>
<evidence type="ECO:0000256" key="1">
    <source>
        <dbReference type="SAM" id="MobiDB-lite"/>
    </source>
</evidence>
<dbReference type="EMBL" id="AEBR01000025">
    <property type="protein sequence ID" value="EFM83465.1"/>
    <property type="molecule type" value="Genomic_DNA"/>
</dbReference>